<comment type="caution">
    <text evidence="7">The sequence shown here is derived from an EMBL/GenBank/DDBJ whole genome shotgun (WGS) entry which is preliminary data.</text>
</comment>
<comment type="similarity">
    <text evidence="2">Belongs to the glycosyltransferase 28 family.</text>
</comment>
<gene>
    <name evidence="7" type="ORF">JJB07_20515</name>
</gene>
<dbReference type="InterPro" id="IPR050519">
    <property type="entry name" value="Glycosyltransf_28_UgtP"/>
</dbReference>
<organism evidence="7 8">
    <name type="scientific">Tumebacillus amylolyticus</name>
    <dbReference type="NCBI Taxonomy" id="2801339"/>
    <lineage>
        <taxon>Bacteria</taxon>
        <taxon>Bacillati</taxon>
        <taxon>Bacillota</taxon>
        <taxon>Bacilli</taxon>
        <taxon>Bacillales</taxon>
        <taxon>Alicyclobacillaceae</taxon>
        <taxon>Tumebacillus</taxon>
    </lineage>
</organism>
<evidence type="ECO:0000256" key="2">
    <source>
        <dbReference type="ARBA" id="ARBA00006962"/>
    </source>
</evidence>
<dbReference type="Pfam" id="PF06925">
    <property type="entry name" value="MGDG_synth"/>
    <property type="match status" value="1"/>
</dbReference>
<protein>
    <submittedName>
        <fullName evidence="7">Glycosyltransferase</fullName>
    </submittedName>
</protein>
<evidence type="ECO:0000313" key="8">
    <source>
        <dbReference type="Proteomes" id="UP000602284"/>
    </source>
</evidence>
<keyword evidence="4" id="KW-0808">Transferase</keyword>
<comment type="subcellular location">
    <subcellularLocation>
        <location evidence="1">Membrane</location>
    </subcellularLocation>
</comment>
<reference evidence="7 8" key="1">
    <citation type="submission" date="2021-01" db="EMBL/GenBank/DDBJ databases">
        <title>Tumebacillus sp. strain ITR2 16S ribosomal RNA gene Genome sequencing and assembly.</title>
        <authorList>
            <person name="Kang M."/>
        </authorList>
    </citation>
    <scope>NUCLEOTIDE SEQUENCE [LARGE SCALE GENOMIC DNA]</scope>
    <source>
        <strain evidence="7 8">ITR2</strain>
    </source>
</reference>
<keyword evidence="3" id="KW-0328">Glycosyltransferase</keyword>
<feature type="domain" description="Diacylglycerol glucosyltransferase N-terminal" evidence="6">
    <location>
        <begin position="16"/>
        <end position="180"/>
    </location>
</feature>
<feature type="domain" description="Glycosyl transferase family 28 C-terminal" evidence="5">
    <location>
        <begin position="206"/>
        <end position="359"/>
    </location>
</feature>
<dbReference type="PANTHER" id="PTHR43025">
    <property type="entry name" value="MONOGALACTOSYLDIACYLGLYCEROL SYNTHASE"/>
    <property type="match status" value="1"/>
</dbReference>
<evidence type="ECO:0000259" key="5">
    <source>
        <dbReference type="Pfam" id="PF04101"/>
    </source>
</evidence>
<keyword evidence="8" id="KW-1185">Reference proteome</keyword>
<dbReference type="RefSeq" id="WP_201637988.1">
    <property type="nucleotide sequence ID" value="NZ_JAEQNB010000008.1"/>
</dbReference>
<name>A0ABS1JFF9_9BACL</name>
<evidence type="ECO:0000259" key="6">
    <source>
        <dbReference type="Pfam" id="PF06925"/>
    </source>
</evidence>
<proteinExistence type="inferred from homology"/>
<dbReference type="InterPro" id="IPR007235">
    <property type="entry name" value="Glyco_trans_28_C"/>
</dbReference>
<dbReference type="InterPro" id="IPR009695">
    <property type="entry name" value="Diacylglyc_glucosyltr_N"/>
</dbReference>
<dbReference type="Pfam" id="PF04101">
    <property type="entry name" value="Glyco_tran_28_C"/>
    <property type="match status" value="1"/>
</dbReference>
<evidence type="ECO:0000256" key="1">
    <source>
        <dbReference type="ARBA" id="ARBA00004370"/>
    </source>
</evidence>
<dbReference type="PANTHER" id="PTHR43025:SF3">
    <property type="entry name" value="MONOGALACTOSYLDIACYLGLYCEROL SYNTHASE 1, CHLOROPLASTIC"/>
    <property type="match status" value="1"/>
</dbReference>
<dbReference type="Proteomes" id="UP000602284">
    <property type="component" value="Unassembled WGS sequence"/>
</dbReference>
<sequence length="379" mass="42246">MTTSVLILTSDFGEGHQQVAEAIHQVLEADHPDLVCRVVNVMECLHPRLHLIGRTVFLQAVKKLPSLYGFLYRKTYGPTLSSHFLSELTNFGLKRLEHLLQEEQPCLVVSTFPFASAAMSHLRKQLVTQVPLVTLITDHTFHQAWIHPETDLYLVGSERVLEGLVQCGIPASAIQVTGIPLRPAFEKNYSKHHLRMLHGLSPTTPTVLILGGGFGLFGEEIFDPALLESLPAPVQLVIICGHNEKAKAHVERAFAHRRDHVKVLGFVDNMHEWMAMADLVLTKPGGVTTAEAMALQLPMLLYKPIPGQEEDNLRYLVESGVALAATSKAMLWEKLHTLLSNDAELARMKTCAKREGRKHSARDATALLEPYFARMPLYQ</sequence>
<evidence type="ECO:0000313" key="7">
    <source>
        <dbReference type="EMBL" id="MBL0388983.1"/>
    </source>
</evidence>
<dbReference type="SUPFAM" id="SSF53756">
    <property type="entry name" value="UDP-Glycosyltransferase/glycogen phosphorylase"/>
    <property type="match status" value="1"/>
</dbReference>
<dbReference type="EMBL" id="JAEQNB010000008">
    <property type="protein sequence ID" value="MBL0388983.1"/>
    <property type="molecule type" value="Genomic_DNA"/>
</dbReference>
<dbReference type="Gene3D" id="3.40.50.2000">
    <property type="entry name" value="Glycogen Phosphorylase B"/>
    <property type="match status" value="1"/>
</dbReference>
<accession>A0ABS1JFF9</accession>
<evidence type="ECO:0000256" key="4">
    <source>
        <dbReference type="ARBA" id="ARBA00022679"/>
    </source>
</evidence>
<evidence type="ECO:0000256" key="3">
    <source>
        <dbReference type="ARBA" id="ARBA00022676"/>
    </source>
</evidence>